<dbReference type="Proteomes" id="UP000274601">
    <property type="component" value="Unassembled WGS sequence"/>
</dbReference>
<evidence type="ECO:0000256" key="3">
    <source>
        <dbReference type="ARBA" id="ARBA00023163"/>
    </source>
</evidence>
<dbReference type="OrthoDB" id="3403733at2"/>
<dbReference type="PANTHER" id="PTHR30055">
    <property type="entry name" value="HTH-TYPE TRANSCRIPTIONAL REGULATOR RUTR"/>
    <property type="match status" value="1"/>
</dbReference>
<evidence type="ECO:0000259" key="6">
    <source>
        <dbReference type="PROSITE" id="PS50977"/>
    </source>
</evidence>
<dbReference type="AlphaFoldDB" id="A0A495R065"/>
<feature type="DNA-binding region" description="H-T-H motif" evidence="4">
    <location>
        <begin position="26"/>
        <end position="45"/>
    </location>
</feature>
<dbReference type="GO" id="GO:0000976">
    <property type="term" value="F:transcription cis-regulatory region binding"/>
    <property type="evidence" value="ECO:0007669"/>
    <property type="project" value="TreeGrafter"/>
</dbReference>
<evidence type="ECO:0000313" key="8">
    <source>
        <dbReference type="Proteomes" id="UP000274601"/>
    </source>
</evidence>
<proteinExistence type="predicted"/>
<evidence type="ECO:0000256" key="2">
    <source>
        <dbReference type="ARBA" id="ARBA00023125"/>
    </source>
</evidence>
<protein>
    <submittedName>
        <fullName evidence="7">TetR family transcriptional regulator</fullName>
    </submittedName>
</protein>
<name>A0A495R065_9ACTN</name>
<evidence type="ECO:0000256" key="4">
    <source>
        <dbReference type="PROSITE-ProRule" id="PRU00335"/>
    </source>
</evidence>
<dbReference type="EMBL" id="RBWU01000001">
    <property type="protein sequence ID" value="RKS79672.1"/>
    <property type="molecule type" value="Genomic_DNA"/>
</dbReference>
<dbReference type="PROSITE" id="PS50977">
    <property type="entry name" value="HTH_TETR_2"/>
    <property type="match status" value="1"/>
</dbReference>
<dbReference type="Gene3D" id="1.10.357.10">
    <property type="entry name" value="Tetracycline Repressor, domain 2"/>
    <property type="match status" value="1"/>
</dbReference>
<keyword evidence="2 4" id="KW-0238">DNA-binding</keyword>
<evidence type="ECO:0000256" key="1">
    <source>
        <dbReference type="ARBA" id="ARBA00023015"/>
    </source>
</evidence>
<comment type="caution">
    <text evidence="7">The sequence shown here is derived from an EMBL/GenBank/DDBJ whole genome shotgun (WGS) entry which is preliminary data.</text>
</comment>
<dbReference type="Pfam" id="PF00440">
    <property type="entry name" value="TetR_N"/>
    <property type="match status" value="1"/>
</dbReference>
<gene>
    <name evidence="7" type="ORF">BZB76_1147</name>
</gene>
<dbReference type="RefSeq" id="WP_121433155.1">
    <property type="nucleotide sequence ID" value="NZ_RBWU01000001.1"/>
</dbReference>
<accession>A0A495R065</accession>
<organism evidence="7 8">
    <name type="scientific">Actinomadura pelletieri DSM 43383</name>
    <dbReference type="NCBI Taxonomy" id="1120940"/>
    <lineage>
        <taxon>Bacteria</taxon>
        <taxon>Bacillati</taxon>
        <taxon>Actinomycetota</taxon>
        <taxon>Actinomycetes</taxon>
        <taxon>Streptosporangiales</taxon>
        <taxon>Thermomonosporaceae</taxon>
        <taxon>Actinomadura</taxon>
    </lineage>
</organism>
<reference evidence="7 8" key="1">
    <citation type="submission" date="2018-10" db="EMBL/GenBank/DDBJ databases">
        <title>Genomic Encyclopedia of Archaeal and Bacterial Type Strains, Phase II (KMG-II): from individual species to whole genera.</title>
        <authorList>
            <person name="Goeker M."/>
        </authorList>
    </citation>
    <scope>NUCLEOTIDE SEQUENCE [LARGE SCALE GENOMIC DNA]</scope>
    <source>
        <strain evidence="7 8">DSM 43383</strain>
    </source>
</reference>
<dbReference type="InterPro" id="IPR009057">
    <property type="entry name" value="Homeodomain-like_sf"/>
</dbReference>
<dbReference type="InterPro" id="IPR050109">
    <property type="entry name" value="HTH-type_TetR-like_transc_reg"/>
</dbReference>
<evidence type="ECO:0000256" key="5">
    <source>
        <dbReference type="SAM" id="MobiDB-lite"/>
    </source>
</evidence>
<feature type="compositionally biased region" description="Basic and acidic residues" evidence="5">
    <location>
        <begin position="202"/>
        <end position="213"/>
    </location>
</feature>
<feature type="domain" description="HTH tetR-type" evidence="6">
    <location>
        <begin position="3"/>
        <end position="63"/>
    </location>
</feature>
<sequence length="213" mass="23041">MHSSARTVICDEALRLYAANGPDNVSLRQVAAAADVSPSLVIHHFGGKAGLREAVNERTTAALQRFAENVTSPGPGEAAGPGDGDFLPRLLVGFLPVDSPLTDYLCRQLMSDDQGGHRTFRCWLELNLARLDASLSERDRTLRAAWLTVNQLGVLLLRHHLRRLLGRDPLDPESAARWAEMSAGAYRTGQGPDRTGAPKESQGPERGRGGAAW</sequence>
<keyword evidence="8" id="KW-1185">Reference proteome</keyword>
<keyword evidence="3" id="KW-0804">Transcription</keyword>
<keyword evidence="1" id="KW-0805">Transcription regulation</keyword>
<dbReference type="PANTHER" id="PTHR30055:SF234">
    <property type="entry name" value="HTH-TYPE TRANSCRIPTIONAL REGULATOR BETI"/>
    <property type="match status" value="1"/>
</dbReference>
<feature type="region of interest" description="Disordered" evidence="5">
    <location>
        <begin position="181"/>
        <end position="213"/>
    </location>
</feature>
<dbReference type="GO" id="GO:0003700">
    <property type="term" value="F:DNA-binding transcription factor activity"/>
    <property type="evidence" value="ECO:0007669"/>
    <property type="project" value="TreeGrafter"/>
</dbReference>
<evidence type="ECO:0000313" key="7">
    <source>
        <dbReference type="EMBL" id="RKS79672.1"/>
    </source>
</evidence>
<dbReference type="InterPro" id="IPR001647">
    <property type="entry name" value="HTH_TetR"/>
</dbReference>
<dbReference type="SUPFAM" id="SSF46689">
    <property type="entry name" value="Homeodomain-like"/>
    <property type="match status" value="1"/>
</dbReference>